<feature type="compositionally biased region" description="Polar residues" evidence="1">
    <location>
        <begin position="1"/>
        <end position="20"/>
    </location>
</feature>
<dbReference type="EMBL" id="GBEZ01007615">
    <property type="protein sequence ID" value="JAC77860.1"/>
    <property type="molecule type" value="Transcribed_RNA"/>
</dbReference>
<organism evidence="2">
    <name type="scientific">Tetraselmis sp. GSL018</name>
    <dbReference type="NCBI Taxonomy" id="582737"/>
    <lineage>
        <taxon>Eukaryota</taxon>
        <taxon>Viridiplantae</taxon>
        <taxon>Chlorophyta</taxon>
        <taxon>core chlorophytes</taxon>
        <taxon>Chlorodendrophyceae</taxon>
        <taxon>Chlorodendrales</taxon>
        <taxon>Chlorodendraceae</taxon>
        <taxon>Tetraselmis</taxon>
    </lineage>
</organism>
<proteinExistence type="predicted"/>
<evidence type="ECO:0000313" key="2">
    <source>
        <dbReference type="EMBL" id="JAC77860.1"/>
    </source>
</evidence>
<feature type="region of interest" description="Disordered" evidence="1">
    <location>
        <begin position="1"/>
        <end position="25"/>
    </location>
</feature>
<sequence>GRRTSQTSQEHTAAQASTRFSPVLGRSQERAVFCGKNSKVQLSDWGIKTEEK</sequence>
<reference evidence="2" key="1">
    <citation type="submission" date="2014-05" db="EMBL/GenBank/DDBJ databases">
        <title>The transcriptome of the halophilic microalga Tetraselmis sp. GSL018 isolated from the Great Salt Lake, Utah.</title>
        <authorList>
            <person name="Jinkerson R.E."/>
            <person name="D'Adamo S."/>
            <person name="Posewitz M.C."/>
        </authorList>
    </citation>
    <scope>NUCLEOTIDE SEQUENCE</scope>
    <source>
        <strain evidence="2">GSL018</strain>
    </source>
</reference>
<feature type="non-terminal residue" evidence="2">
    <location>
        <position position="1"/>
    </location>
</feature>
<dbReference type="AlphaFoldDB" id="A0A061S4M1"/>
<accession>A0A061S4M1</accession>
<name>A0A061S4M1_9CHLO</name>
<evidence type="ECO:0000256" key="1">
    <source>
        <dbReference type="SAM" id="MobiDB-lite"/>
    </source>
</evidence>
<protein>
    <submittedName>
        <fullName evidence="2">Uncharacterized protein</fullName>
    </submittedName>
</protein>
<gene>
    <name evidence="2" type="ORF">TSPGSL018_16625</name>
</gene>